<dbReference type="Pfam" id="PF06580">
    <property type="entry name" value="His_kinase"/>
    <property type="match status" value="1"/>
</dbReference>
<feature type="signal peptide" evidence="3">
    <location>
        <begin position="1"/>
        <end position="20"/>
    </location>
</feature>
<keyword evidence="2" id="KW-0472">Membrane</keyword>
<dbReference type="PANTHER" id="PTHR34220:SF7">
    <property type="entry name" value="SENSOR HISTIDINE KINASE YPDA"/>
    <property type="match status" value="1"/>
</dbReference>
<feature type="domain" description="Signal transduction histidine kinase internal region" evidence="4">
    <location>
        <begin position="466"/>
        <end position="544"/>
    </location>
</feature>
<dbReference type="InterPro" id="IPR010559">
    <property type="entry name" value="Sig_transdc_His_kin_internal"/>
</dbReference>
<feature type="transmembrane region" description="Helical" evidence="2">
    <location>
        <begin position="285"/>
        <end position="306"/>
    </location>
</feature>
<evidence type="ECO:0000313" key="7">
    <source>
        <dbReference type="EMBL" id="QGW26860.1"/>
    </source>
</evidence>
<dbReference type="Pfam" id="PF07696">
    <property type="entry name" value="7TMR-DISMED2"/>
    <property type="match status" value="1"/>
</dbReference>
<sequence>MKAVCFLIALWCCCVGRVTAADTIAVATIDGYIALEKQPAVQVMPASAAADWQEAALSKAWLPVDSQWLSHNQKDIWLKFVLHNNSHKSQYLYITHGSSDSFTLIVQYPDSLLQLYSGDYVNSSRLQFDDDNNSNGFSVAAGETLTVFAKVYNEHSHLYFHSFYLETPAYYEASLASAYVEGSPPALYHAIVMGCLLFSLLFMSFLGWWFKEKNFLYYVMYIAGALLYLLPKTNSTYSYAGKLVFYVMPYYLQVSEGLQYVFYAAYVAFGASLVNAFAYRKLSIYIKAVIALFLLYAISITAYQFATHTYVLPSAGFVFIRLLTYVFCIVAVVWTVVQVKSPLKQFFVLASVIFIGFSAWAAVSNVYRSADTKPFFYITPMVALKTAVLLDSIVFAAALGYKMYLTEKEKRRHFQSYIQQLEVNEQLVRNMNVQLEQTVAERTAELEAQKEKQLRLEYERQLAQLEMQSLRSQMNPHFIFNSLNSIRYQIQTAQYKNASDYLMRFSKLLRLTLENSRRETVTLAEELALTQLYLDIEGQRFGDTYRYHIEVAASIDTDEILLPPLLLQPFAENAIKHGLMNSNKPEKMVRISVNEVPGGCCICIEDNGVGRQASQQRKQEGGLEHQSLGMNITMERMRLFGLHENVSLSVQVEDIFVDEHIDGTRVVITCKQPTHV</sequence>
<feature type="domain" description="7TM-DISM receptor extracellular" evidence="5">
    <location>
        <begin position="187"/>
        <end position="402"/>
    </location>
</feature>
<feature type="transmembrane region" description="Helical" evidence="2">
    <location>
        <begin position="186"/>
        <end position="208"/>
    </location>
</feature>
<dbReference type="EMBL" id="CP046566">
    <property type="protein sequence ID" value="QGW26860.1"/>
    <property type="molecule type" value="Genomic_DNA"/>
</dbReference>
<evidence type="ECO:0000313" key="8">
    <source>
        <dbReference type="Proteomes" id="UP000426027"/>
    </source>
</evidence>
<keyword evidence="1" id="KW-0175">Coiled coil</keyword>
<feature type="coiled-coil region" evidence="1">
    <location>
        <begin position="418"/>
        <end position="468"/>
    </location>
</feature>
<dbReference type="RefSeq" id="WP_157476028.1">
    <property type="nucleotide sequence ID" value="NZ_CP046566.1"/>
</dbReference>
<evidence type="ECO:0000259" key="4">
    <source>
        <dbReference type="Pfam" id="PF06580"/>
    </source>
</evidence>
<dbReference type="InterPro" id="IPR036890">
    <property type="entry name" value="HATPase_C_sf"/>
</dbReference>
<evidence type="ECO:0000256" key="2">
    <source>
        <dbReference type="SAM" id="Phobius"/>
    </source>
</evidence>
<dbReference type="InterPro" id="IPR011622">
    <property type="entry name" value="7TMR_DISM_rcpt_extracell_dom2"/>
</dbReference>
<dbReference type="KEGG" id="fls:GLV81_00985"/>
<dbReference type="SUPFAM" id="SSF55874">
    <property type="entry name" value="ATPase domain of HSP90 chaperone/DNA topoisomerase II/histidine kinase"/>
    <property type="match status" value="1"/>
</dbReference>
<reference evidence="7 8" key="1">
    <citation type="submission" date="2019-11" db="EMBL/GenBank/DDBJ databases">
        <authorList>
            <person name="Im W.T."/>
        </authorList>
    </citation>
    <scope>NUCLEOTIDE SEQUENCE [LARGE SCALE GENOMIC DNA]</scope>
    <source>
        <strain evidence="7 8">SB-02</strain>
    </source>
</reference>
<dbReference type="InterPro" id="IPR011623">
    <property type="entry name" value="7TMR_DISM_rcpt_extracell_dom1"/>
</dbReference>
<feature type="transmembrane region" description="Helical" evidence="2">
    <location>
        <begin position="375"/>
        <end position="401"/>
    </location>
</feature>
<dbReference type="AlphaFoldDB" id="A0A6I6G9Z0"/>
<feature type="transmembrane region" description="Helical" evidence="2">
    <location>
        <begin position="346"/>
        <end position="363"/>
    </location>
</feature>
<dbReference type="Gene3D" id="2.60.40.2380">
    <property type="match status" value="1"/>
</dbReference>
<dbReference type="PANTHER" id="PTHR34220">
    <property type="entry name" value="SENSOR HISTIDINE KINASE YPDA"/>
    <property type="match status" value="1"/>
</dbReference>
<feature type="transmembrane region" description="Helical" evidence="2">
    <location>
        <begin position="260"/>
        <end position="278"/>
    </location>
</feature>
<feature type="chain" id="PRO_5026187522" description="Signal transduction histidine kinase internal region domain-containing protein" evidence="3">
    <location>
        <begin position="21"/>
        <end position="676"/>
    </location>
</feature>
<keyword evidence="3" id="KW-0732">Signal</keyword>
<evidence type="ECO:0008006" key="9">
    <source>
        <dbReference type="Google" id="ProtNLM"/>
    </source>
</evidence>
<keyword evidence="2" id="KW-0812">Transmembrane</keyword>
<feature type="transmembrane region" description="Helical" evidence="2">
    <location>
        <begin position="318"/>
        <end position="337"/>
    </location>
</feature>
<protein>
    <recommendedName>
        <fullName evidence="9">Signal transduction histidine kinase internal region domain-containing protein</fullName>
    </recommendedName>
</protein>
<dbReference type="Gene3D" id="3.30.565.10">
    <property type="entry name" value="Histidine kinase-like ATPase, C-terminal domain"/>
    <property type="match status" value="1"/>
</dbReference>
<name>A0A6I6G9Z0_9BACT</name>
<gene>
    <name evidence="7" type="ORF">GLV81_00985</name>
</gene>
<dbReference type="GO" id="GO:0016020">
    <property type="term" value="C:membrane"/>
    <property type="evidence" value="ECO:0007669"/>
    <property type="project" value="InterPro"/>
</dbReference>
<dbReference type="InterPro" id="IPR050640">
    <property type="entry name" value="Bact_2-comp_sensor_kinase"/>
</dbReference>
<accession>A0A6I6G9Z0</accession>
<dbReference type="Proteomes" id="UP000426027">
    <property type="component" value="Chromosome"/>
</dbReference>
<feature type="domain" description="7TM-DISM receptor extracellular" evidence="6">
    <location>
        <begin position="69"/>
        <end position="156"/>
    </location>
</feature>
<dbReference type="Pfam" id="PF07695">
    <property type="entry name" value="7TMR-DISM_7TM"/>
    <property type="match status" value="1"/>
</dbReference>
<keyword evidence="2" id="KW-1133">Transmembrane helix</keyword>
<evidence type="ECO:0000256" key="1">
    <source>
        <dbReference type="SAM" id="Coils"/>
    </source>
</evidence>
<evidence type="ECO:0000256" key="3">
    <source>
        <dbReference type="SAM" id="SignalP"/>
    </source>
</evidence>
<proteinExistence type="predicted"/>
<organism evidence="7 8">
    <name type="scientific">Phnomibacter ginsenosidimutans</name>
    <dbReference type="NCBI Taxonomy" id="2676868"/>
    <lineage>
        <taxon>Bacteria</taxon>
        <taxon>Pseudomonadati</taxon>
        <taxon>Bacteroidota</taxon>
        <taxon>Chitinophagia</taxon>
        <taxon>Chitinophagales</taxon>
        <taxon>Chitinophagaceae</taxon>
        <taxon>Phnomibacter</taxon>
    </lineage>
</organism>
<keyword evidence="8" id="KW-1185">Reference proteome</keyword>
<dbReference type="GO" id="GO:0000155">
    <property type="term" value="F:phosphorelay sensor kinase activity"/>
    <property type="evidence" value="ECO:0007669"/>
    <property type="project" value="InterPro"/>
</dbReference>
<evidence type="ECO:0000259" key="6">
    <source>
        <dbReference type="Pfam" id="PF07696"/>
    </source>
</evidence>
<feature type="transmembrane region" description="Helical" evidence="2">
    <location>
        <begin position="215"/>
        <end position="231"/>
    </location>
</feature>
<evidence type="ECO:0000259" key="5">
    <source>
        <dbReference type="Pfam" id="PF07695"/>
    </source>
</evidence>